<sequence>MAKFHLTSLLNGFKFLVKATVCFFAVYSVFLICLVPLPIILIYRTIFSIGFLIFSKGKYKLVTSPDVVYTCFNSFRNVSNTSFFVYIDGPCDIENLRERLKANILRRDENGNRPYGTFLNSFKERFNLLWLADRSSSIDFDYHIRLFPGWDISTKLLSEYEFFDMASKRIDEEWLENKPKWELLVAPKVTVEEDGKNKICSVVFLKFHHFYLDGISIVQLLRHCIADKPVSELYIDPVKPPIPFVPLRFKIVGILRAIFLEPYEIFETLTVKDSFLSQKCFGETLYGRSKMQISKETMRIIRKSFNCSTQAILHSAFLGSLYKRASSKGLKIPEEFVAASIFAGFPYPNMYPQNRAYFGCRKVKYGGVNPIDRLRTMNKFMRNLQQRHYALKSTLILMKLLGLYPMSVIRFIMECLKPCYFISNVPGVRTNASFNGKNVTKIMGFPPLCNGIGFCGGGGYYEDIYGFGFFVRESDIVNSRADMEKWISEFENEICFLEKAARDLRK</sequence>
<dbReference type="Pfam" id="PF06974">
    <property type="entry name" value="WS_DGAT_C"/>
    <property type="match status" value="1"/>
</dbReference>
<evidence type="ECO:0000313" key="4">
    <source>
        <dbReference type="Proteomes" id="UP001642540"/>
    </source>
</evidence>
<keyword evidence="1" id="KW-0472">Membrane</keyword>
<dbReference type="EMBL" id="CAXLJM020000111">
    <property type="protein sequence ID" value="CAL8136442.1"/>
    <property type="molecule type" value="Genomic_DNA"/>
</dbReference>
<keyword evidence="1" id="KW-1133">Transmembrane helix</keyword>
<keyword evidence="1" id="KW-0812">Transmembrane</keyword>
<evidence type="ECO:0000259" key="2">
    <source>
        <dbReference type="Pfam" id="PF06974"/>
    </source>
</evidence>
<feature type="domain" description="O-acyltransferase WSD1 C-terminal" evidence="2">
    <location>
        <begin position="368"/>
        <end position="452"/>
    </location>
</feature>
<reference evidence="3 4" key="1">
    <citation type="submission" date="2024-08" db="EMBL/GenBank/DDBJ databases">
        <authorList>
            <person name="Cucini C."/>
            <person name="Frati F."/>
        </authorList>
    </citation>
    <scope>NUCLEOTIDE SEQUENCE [LARGE SCALE GENOMIC DNA]</scope>
</reference>
<proteinExistence type="predicted"/>
<name>A0ABP1RVH1_9HEXA</name>
<evidence type="ECO:0000256" key="1">
    <source>
        <dbReference type="SAM" id="Phobius"/>
    </source>
</evidence>
<comment type="caution">
    <text evidence="3">The sequence shown here is derived from an EMBL/GenBank/DDBJ whole genome shotgun (WGS) entry which is preliminary data.</text>
</comment>
<protein>
    <recommendedName>
        <fullName evidence="2">O-acyltransferase WSD1 C-terminal domain-containing protein</fullName>
    </recommendedName>
</protein>
<organism evidence="3 4">
    <name type="scientific">Orchesella dallaii</name>
    <dbReference type="NCBI Taxonomy" id="48710"/>
    <lineage>
        <taxon>Eukaryota</taxon>
        <taxon>Metazoa</taxon>
        <taxon>Ecdysozoa</taxon>
        <taxon>Arthropoda</taxon>
        <taxon>Hexapoda</taxon>
        <taxon>Collembola</taxon>
        <taxon>Entomobryomorpha</taxon>
        <taxon>Entomobryoidea</taxon>
        <taxon>Orchesellidae</taxon>
        <taxon>Orchesellinae</taxon>
        <taxon>Orchesella</taxon>
    </lineage>
</organism>
<feature type="transmembrane region" description="Helical" evidence="1">
    <location>
        <begin position="15"/>
        <end position="43"/>
    </location>
</feature>
<keyword evidence="4" id="KW-1185">Reference proteome</keyword>
<accession>A0ABP1RVH1</accession>
<gene>
    <name evidence="3" type="ORF">ODALV1_LOCUS26444</name>
</gene>
<dbReference type="InterPro" id="IPR009721">
    <property type="entry name" value="O-acyltransferase_WSD1_C"/>
</dbReference>
<dbReference type="Proteomes" id="UP001642540">
    <property type="component" value="Unassembled WGS sequence"/>
</dbReference>
<evidence type="ECO:0000313" key="3">
    <source>
        <dbReference type="EMBL" id="CAL8136442.1"/>
    </source>
</evidence>